<evidence type="ECO:0000313" key="1">
    <source>
        <dbReference type="EMBL" id="VEB44763.1"/>
    </source>
</evidence>
<name>A0A447TIM8_CHRVL</name>
<dbReference type="Proteomes" id="UP000275777">
    <property type="component" value="Chromosome"/>
</dbReference>
<sequence length="67" mass="7478">MIQGLSQAFSVPDQDDGAQISKSRFHEVMIRMWFANGLFPVSDMALKHGMARFDQGYGLIDSNDIGK</sequence>
<accession>A0A447TIM8</accession>
<dbReference type="EMBL" id="LR134182">
    <property type="protein sequence ID" value="VEB44763.1"/>
    <property type="molecule type" value="Genomic_DNA"/>
</dbReference>
<reference evidence="1 2" key="1">
    <citation type="submission" date="2018-12" db="EMBL/GenBank/DDBJ databases">
        <authorList>
            <consortium name="Pathogen Informatics"/>
        </authorList>
    </citation>
    <scope>NUCLEOTIDE SEQUENCE [LARGE SCALE GENOMIC DNA]</scope>
    <source>
        <strain evidence="1 2">NCTC9695</strain>
    </source>
</reference>
<gene>
    <name evidence="1" type="ORF">NCTC9695_05267</name>
</gene>
<protein>
    <submittedName>
        <fullName evidence="1">Uncharacterized protein</fullName>
    </submittedName>
</protein>
<organism evidence="1 2">
    <name type="scientific">Chromobacterium violaceum</name>
    <dbReference type="NCBI Taxonomy" id="536"/>
    <lineage>
        <taxon>Bacteria</taxon>
        <taxon>Pseudomonadati</taxon>
        <taxon>Pseudomonadota</taxon>
        <taxon>Betaproteobacteria</taxon>
        <taxon>Neisseriales</taxon>
        <taxon>Chromobacteriaceae</taxon>
        <taxon>Chromobacterium</taxon>
    </lineage>
</organism>
<dbReference type="AlphaFoldDB" id="A0A447TIM8"/>
<evidence type="ECO:0000313" key="2">
    <source>
        <dbReference type="Proteomes" id="UP000275777"/>
    </source>
</evidence>
<proteinExistence type="predicted"/>